<gene>
    <name evidence="1" type="ORF">GCM10009682_20690</name>
</gene>
<reference evidence="2" key="1">
    <citation type="journal article" date="2019" name="Int. J. Syst. Evol. Microbiol.">
        <title>The Global Catalogue of Microorganisms (GCM) 10K type strain sequencing project: providing services to taxonomists for standard genome sequencing and annotation.</title>
        <authorList>
            <consortium name="The Broad Institute Genomics Platform"/>
            <consortium name="The Broad Institute Genome Sequencing Center for Infectious Disease"/>
            <person name="Wu L."/>
            <person name="Ma J."/>
        </authorList>
    </citation>
    <scope>NUCLEOTIDE SEQUENCE [LARGE SCALE GENOMIC DNA]</scope>
    <source>
        <strain evidence="2">JCM 13250</strain>
    </source>
</reference>
<evidence type="ECO:0000313" key="2">
    <source>
        <dbReference type="Proteomes" id="UP001500218"/>
    </source>
</evidence>
<accession>A0ABP4Y2D8</accession>
<organism evidence="1 2">
    <name type="scientific">Luedemannella flava</name>
    <dbReference type="NCBI Taxonomy" id="349316"/>
    <lineage>
        <taxon>Bacteria</taxon>
        <taxon>Bacillati</taxon>
        <taxon>Actinomycetota</taxon>
        <taxon>Actinomycetes</taxon>
        <taxon>Micromonosporales</taxon>
        <taxon>Micromonosporaceae</taxon>
        <taxon>Luedemannella</taxon>
    </lineage>
</organism>
<dbReference type="EMBL" id="BAAALT010000053">
    <property type="protein sequence ID" value="GAA1798935.1"/>
    <property type="molecule type" value="Genomic_DNA"/>
</dbReference>
<proteinExistence type="predicted"/>
<comment type="caution">
    <text evidence="1">The sequence shown here is derived from an EMBL/GenBank/DDBJ whole genome shotgun (WGS) entry which is preliminary data.</text>
</comment>
<sequence>MTRKTITVNAALQFIVADSAAVLDRRHWIPKDVVTRLIEYGHVDVVRRLAGEGEWTCVVAMARLLCDEGQGDAAVGLLRPFADTGWWTATKTLSP</sequence>
<keyword evidence="2" id="KW-1185">Reference proteome</keyword>
<dbReference type="Proteomes" id="UP001500218">
    <property type="component" value="Unassembled WGS sequence"/>
</dbReference>
<name>A0ABP4Y2D8_9ACTN</name>
<protein>
    <submittedName>
        <fullName evidence="1">Uncharacterized protein</fullName>
    </submittedName>
</protein>
<dbReference type="RefSeq" id="WP_344128814.1">
    <property type="nucleotide sequence ID" value="NZ_BAAALT010000053.1"/>
</dbReference>
<evidence type="ECO:0000313" key="1">
    <source>
        <dbReference type="EMBL" id="GAA1798935.1"/>
    </source>
</evidence>